<reference evidence="11 12" key="1">
    <citation type="submission" date="2020-04" db="EMBL/GenBank/DDBJ databases">
        <title>Luteolibacter sp. G-1-1-1 isolated from soil.</title>
        <authorList>
            <person name="Dahal R.H."/>
        </authorList>
    </citation>
    <scope>NUCLEOTIDE SEQUENCE [LARGE SCALE GENOMIC DNA]</scope>
    <source>
        <strain evidence="11 12">G-1-1-1</strain>
    </source>
</reference>
<dbReference type="InterPro" id="IPR004358">
    <property type="entry name" value="Sig_transdc_His_kin-like_C"/>
</dbReference>
<dbReference type="Gene3D" id="1.10.287.130">
    <property type="match status" value="1"/>
</dbReference>
<evidence type="ECO:0000313" key="12">
    <source>
        <dbReference type="Proteomes" id="UP000501812"/>
    </source>
</evidence>
<feature type="domain" description="Histidine kinase" evidence="10">
    <location>
        <begin position="297"/>
        <end position="513"/>
    </location>
</feature>
<dbReference type="Proteomes" id="UP000501812">
    <property type="component" value="Chromosome"/>
</dbReference>
<evidence type="ECO:0000259" key="10">
    <source>
        <dbReference type="PROSITE" id="PS50109"/>
    </source>
</evidence>
<name>A0A858RMI5_9BACT</name>
<evidence type="ECO:0000256" key="6">
    <source>
        <dbReference type="ARBA" id="ARBA00022777"/>
    </source>
</evidence>
<evidence type="ECO:0000256" key="3">
    <source>
        <dbReference type="ARBA" id="ARBA00022553"/>
    </source>
</evidence>
<dbReference type="SUPFAM" id="SSF47384">
    <property type="entry name" value="Homodimeric domain of signal transducing histidine kinase"/>
    <property type="match status" value="1"/>
</dbReference>
<dbReference type="CDD" id="cd00082">
    <property type="entry name" value="HisKA"/>
    <property type="match status" value="1"/>
</dbReference>
<keyword evidence="9" id="KW-0472">Membrane</keyword>
<dbReference type="InterPro" id="IPR003594">
    <property type="entry name" value="HATPase_dom"/>
</dbReference>
<dbReference type="PRINTS" id="PR00344">
    <property type="entry name" value="BCTRLSENSOR"/>
</dbReference>
<evidence type="ECO:0000256" key="8">
    <source>
        <dbReference type="ARBA" id="ARBA00023012"/>
    </source>
</evidence>
<dbReference type="SMART" id="SM00387">
    <property type="entry name" value="HATPase_c"/>
    <property type="match status" value="1"/>
</dbReference>
<dbReference type="Pfam" id="PF00512">
    <property type="entry name" value="HisKA"/>
    <property type="match status" value="1"/>
</dbReference>
<dbReference type="AlphaFoldDB" id="A0A858RMI5"/>
<protein>
    <recommendedName>
        <fullName evidence="2">histidine kinase</fullName>
        <ecNumber evidence="2">2.7.13.3</ecNumber>
    </recommendedName>
</protein>
<dbReference type="InterPro" id="IPR036097">
    <property type="entry name" value="HisK_dim/P_sf"/>
</dbReference>
<dbReference type="SUPFAM" id="SSF55874">
    <property type="entry name" value="ATPase domain of HSP90 chaperone/DNA topoisomerase II/histidine kinase"/>
    <property type="match status" value="1"/>
</dbReference>
<evidence type="ECO:0000256" key="1">
    <source>
        <dbReference type="ARBA" id="ARBA00000085"/>
    </source>
</evidence>
<keyword evidence="3" id="KW-0597">Phosphoprotein</keyword>
<evidence type="ECO:0000256" key="9">
    <source>
        <dbReference type="SAM" id="Phobius"/>
    </source>
</evidence>
<keyword evidence="7" id="KW-0067">ATP-binding</keyword>
<dbReference type="GO" id="GO:0030295">
    <property type="term" value="F:protein kinase activator activity"/>
    <property type="evidence" value="ECO:0007669"/>
    <property type="project" value="TreeGrafter"/>
</dbReference>
<dbReference type="GO" id="GO:0000155">
    <property type="term" value="F:phosphorelay sensor kinase activity"/>
    <property type="evidence" value="ECO:0007669"/>
    <property type="project" value="InterPro"/>
</dbReference>
<evidence type="ECO:0000256" key="5">
    <source>
        <dbReference type="ARBA" id="ARBA00022741"/>
    </source>
</evidence>
<comment type="catalytic activity">
    <reaction evidence="1">
        <text>ATP + protein L-histidine = ADP + protein N-phospho-L-histidine.</text>
        <dbReference type="EC" id="2.7.13.3"/>
    </reaction>
</comment>
<keyword evidence="9" id="KW-0812">Transmembrane</keyword>
<dbReference type="EMBL" id="CP051774">
    <property type="protein sequence ID" value="QJE97193.1"/>
    <property type="molecule type" value="Genomic_DNA"/>
</dbReference>
<dbReference type="RefSeq" id="WP_169455593.1">
    <property type="nucleotide sequence ID" value="NZ_CP051774.1"/>
</dbReference>
<dbReference type="GO" id="GO:0000156">
    <property type="term" value="F:phosphorelay response regulator activity"/>
    <property type="evidence" value="ECO:0007669"/>
    <property type="project" value="TreeGrafter"/>
</dbReference>
<evidence type="ECO:0000256" key="2">
    <source>
        <dbReference type="ARBA" id="ARBA00012438"/>
    </source>
</evidence>
<dbReference type="KEGG" id="luo:HHL09_15830"/>
<dbReference type="SMART" id="SM00388">
    <property type="entry name" value="HisKA"/>
    <property type="match status" value="1"/>
</dbReference>
<keyword evidence="5" id="KW-0547">Nucleotide-binding</keyword>
<keyword evidence="6 11" id="KW-0418">Kinase</keyword>
<dbReference type="PANTHER" id="PTHR42878:SF7">
    <property type="entry name" value="SENSOR HISTIDINE KINASE GLRK"/>
    <property type="match status" value="1"/>
</dbReference>
<dbReference type="CDD" id="cd00075">
    <property type="entry name" value="HATPase"/>
    <property type="match status" value="1"/>
</dbReference>
<feature type="transmembrane region" description="Helical" evidence="9">
    <location>
        <begin position="259"/>
        <end position="277"/>
    </location>
</feature>
<dbReference type="Pfam" id="PF02518">
    <property type="entry name" value="HATPase_c"/>
    <property type="match status" value="1"/>
</dbReference>
<dbReference type="PROSITE" id="PS50109">
    <property type="entry name" value="HIS_KIN"/>
    <property type="match status" value="1"/>
</dbReference>
<organism evidence="11 12">
    <name type="scientific">Luteolibacter luteus</name>
    <dbReference type="NCBI Taxonomy" id="2728835"/>
    <lineage>
        <taxon>Bacteria</taxon>
        <taxon>Pseudomonadati</taxon>
        <taxon>Verrucomicrobiota</taxon>
        <taxon>Verrucomicrobiia</taxon>
        <taxon>Verrucomicrobiales</taxon>
        <taxon>Verrucomicrobiaceae</taxon>
        <taxon>Luteolibacter</taxon>
    </lineage>
</organism>
<dbReference type="GO" id="GO:0005524">
    <property type="term" value="F:ATP binding"/>
    <property type="evidence" value="ECO:0007669"/>
    <property type="project" value="UniProtKB-KW"/>
</dbReference>
<dbReference type="GO" id="GO:0007234">
    <property type="term" value="P:osmosensory signaling via phosphorelay pathway"/>
    <property type="evidence" value="ECO:0007669"/>
    <property type="project" value="TreeGrafter"/>
</dbReference>
<dbReference type="InterPro" id="IPR050351">
    <property type="entry name" value="BphY/WalK/GraS-like"/>
</dbReference>
<accession>A0A858RMI5</accession>
<proteinExistence type="predicted"/>
<evidence type="ECO:0000313" key="11">
    <source>
        <dbReference type="EMBL" id="QJE97193.1"/>
    </source>
</evidence>
<sequence length="526" mass="58407">MKAVWFTLVPMLAVAVLMLWGGERMARRTTEERVPADRGRLFDFTASFREELDRLDALYLQHLDELAAYAFRRSANQLSPHCENTVGIRKLLVFGPEGKRYEADGKKPAIGESSRIPQVLTESEAGRVSPKRAVVIPKEILEGNTPGKGWLAGPDSSHRVYWFRSSELYLVAFVIDQEELDRCLEAHCSTWMKVPFSPLSEAGELVSIQGPSGRPWLEAPPETQAGPAALVLPHRTNLGEWEVLAWDKLKIRSQHDPTVLASAACIAFVLSLAGIYLHAQQKRALRLAEERVSFVNRVSHELGTPLTNILLNLDLARRALEDRPAESRRRLSLVHEEVQRLGRLVSNVLTFSRGERRTLELRSIACTPDEVVEGILAQFQPSLDRRQVRVEWQRGASERTRLDPDALSQIVGNLINNVEKYASSGGWMGIETSMLGEQLHLRVSDRGPGIPADQSERVFEAFERVHRGVSEGASGTGLGLAIARDLARRMGGDLLLVSSDKGCRFELVLPATPALSVITQDNSSVA</sequence>
<evidence type="ECO:0000256" key="4">
    <source>
        <dbReference type="ARBA" id="ARBA00022679"/>
    </source>
</evidence>
<evidence type="ECO:0000256" key="7">
    <source>
        <dbReference type="ARBA" id="ARBA00022840"/>
    </source>
</evidence>
<dbReference type="PANTHER" id="PTHR42878">
    <property type="entry name" value="TWO-COMPONENT HISTIDINE KINASE"/>
    <property type="match status" value="1"/>
</dbReference>
<dbReference type="EC" id="2.7.13.3" evidence="2"/>
<dbReference type="InterPro" id="IPR003661">
    <property type="entry name" value="HisK_dim/P_dom"/>
</dbReference>
<keyword evidence="4" id="KW-0808">Transferase</keyword>
<dbReference type="Gene3D" id="3.30.565.10">
    <property type="entry name" value="Histidine kinase-like ATPase, C-terminal domain"/>
    <property type="match status" value="1"/>
</dbReference>
<keyword evidence="9" id="KW-1133">Transmembrane helix</keyword>
<keyword evidence="12" id="KW-1185">Reference proteome</keyword>
<dbReference type="InterPro" id="IPR005467">
    <property type="entry name" value="His_kinase_dom"/>
</dbReference>
<dbReference type="InterPro" id="IPR036890">
    <property type="entry name" value="HATPase_C_sf"/>
</dbReference>
<keyword evidence="8" id="KW-0902">Two-component regulatory system</keyword>
<gene>
    <name evidence="11" type="ORF">HHL09_15830</name>
</gene>